<keyword evidence="1" id="KW-1133">Transmembrane helix</keyword>
<gene>
    <name evidence="2" type="ORF">PHYPA_020566</name>
</gene>
<sequence>MNLDKLTKQYTQLGYTANYTAAKLFLTGIARGQRLLVVLLIILLSLTNLALATVRSSLHLLPVIRHRV</sequence>
<dbReference type="EnsemblPlants" id="Pp3c16_6650V3.1">
    <property type="protein sequence ID" value="PAC:32983603.CDS.1"/>
    <property type="gene ID" value="Pp3c16_6650"/>
</dbReference>
<dbReference type="PaxDb" id="3218-PP1S341_65V6.1"/>
<keyword evidence="1" id="KW-0812">Transmembrane</keyword>
<dbReference type="Proteomes" id="UP000006727">
    <property type="component" value="Chromosome 16"/>
</dbReference>
<proteinExistence type="predicted"/>
<accession>A0A2K1J7F7</accession>
<evidence type="ECO:0000313" key="3">
    <source>
        <dbReference type="EnsemblPlants" id="PAC:32983603.CDS.1"/>
    </source>
</evidence>
<protein>
    <submittedName>
        <fullName evidence="2 3">Uncharacterized protein</fullName>
    </submittedName>
</protein>
<reference evidence="2 4" key="1">
    <citation type="journal article" date="2008" name="Science">
        <title>The Physcomitrella genome reveals evolutionary insights into the conquest of land by plants.</title>
        <authorList>
            <person name="Rensing S."/>
            <person name="Lang D."/>
            <person name="Zimmer A."/>
            <person name="Terry A."/>
            <person name="Salamov A."/>
            <person name="Shapiro H."/>
            <person name="Nishiyama T."/>
            <person name="Perroud P.-F."/>
            <person name="Lindquist E."/>
            <person name="Kamisugi Y."/>
            <person name="Tanahashi T."/>
            <person name="Sakakibara K."/>
            <person name="Fujita T."/>
            <person name="Oishi K."/>
            <person name="Shin-I T."/>
            <person name="Kuroki Y."/>
            <person name="Toyoda A."/>
            <person name="Suzuki Y."/>
            <person name="Hashimoto A."/>
            <person name="Yamaguchi K."/>
            <person name="Sugano A."/>
            <person name="Kohara Y."/>
            <person name="Fujiyama A."/>
            <person name="Anterola A."/>
            <person name="Aoki S."/>
            <person name="Ashton N."/>
            <person name="Barbazuk W.B."/>
            <person name="Barker E."/>
            <person name="Bennetzen J."/>
            <person name="Bezanilla M."/>
            <person name="Blankenship R."/>
            <person name="Cho S.H."/>
            <person name="Dutcher S."/>
            <person name="Estelle M."/>
            <person name="Fawcett J.A."/>
            <person name="Gundlach H."/>
            <person name="Hanada K."/>
            <person name="Heyl A."/>
            <person name="Hicks K.A."/>
            <person name="Hugh J."/>
            <person name="Lohr M."/>
            <person name="Mayer K."/>
            <person name="Melkozernov A."/>
            <person name="Murata T."/>
            <person name="Nelson D."/>
            <person name="Pils B."/>
            <person name="Prigge M."/>
            <person name="Reiss B."/>
            <person name="Renner T."/>
            <person name="Rombauts S."/>
            <person name="Rushton P."/>
            <person name="Sanderfoot A."/>
            <person name="Schween G."/>
            <person name="Shiu S.-H."/>
            <person name="Stueber K."/>
            <person name="Theodoulou F.L."/>
            <person name="Tu H."/>
            <person name="Van de Peer Y."/>
            <person name="Verrier P.J."/>
            <person name="Waters E."/>
            <person name="Wood A."/>
            <person name="Yang L."/>
            <person name="Cove D."/>
            <person name="Cuming A."/>
            <person name="Hasebe M."/>
            <person name="Lucas S."/>
            <person name="Mishler D.B."/>
            <person name="Reski R."/>
            <person name="Grigoriev I."/>
            <person name="Quatrano R.S."/>
            <person name="Boore J.L."/>
        </authorList>
    </citation>
    <scope>NUCLEOTIDE SEQUENCE [LARGE SCALE GENOMIC DNA]</scope>
    <source>
        <strain evidence="3 4">cv. Gransden 2004</strain>
    </source>
</reference>
<evidence type="ECO:0000256" key="1">
    <source>
        <dbReference type="SAM" id="Phobius"/>
    </source>
</evidence>
<dbReference type="EMBL" id="ABEU02000016">
    <property type="protein sequence ID" value="PNR37457.1"/>
    <property type="molecule type" value="Genomic_DNA"/>
</dbReference>
<evidence type="ECO:0000313" key="2">
    <source>
        <dbReference type="EMBL" id="PNR37457.1"/>
    </source>
</evidence>
<keyword evidence="4" id="KW-1185">Reference proteome</keyword>
<reference evidence="2 4" key="2">
    <citation type="journal article" date="2018" name="Plant J.">
        <title>The Physcomitrella patens chromosome-scale assembly reveals moss genome structure and evolution.</title>
        <authorList>
            <person name="Lang D."/>
            <person name="Ullrich K.K."/>
            <person name="Murat F."/>
            <person name="Fuchs J."/>
            <person name="Jenkins J."/>
            <person name="Haas F.B."/>
            <person name="Piednoel M."/>
            <person name="Gundlach H."/>
            <person name="Van Bel M."/>
            <person name="Meyberg R."/>
            <person name="Vives C."/>
            <person name="Morata J."/>
            <person name="Symeonidi A."/>
            <person name="Hiss M."/>
            <person name="Muchero W."/>
            <person name="Kamisugi Y."/>
            <person name="Saleh O."/>
            <person name="Blanc G."/>
            <person name="Decker E.L."/>
            <person name="van Gessel N."/>
            <person name="Grimwood J."/>
            <person name="Hayes R.D."/>
            <person name="Graham S.W."/>
            <person name="Gunter L.E."/>
            <person name="McDaniel S.F."/>
            <person name="Hoernstein S.N.W."/>
            <person name="Larsson A."/>
            <person name="Li F.W."/>
            <person name="Perroud P.F."/>
            <person name="Phillips J."/>
            <person name="Ranjan P."/>
            <person name="Rokshar D.S."/>
            <person name="Rothfels C.J."/>
            <person name="Schneider L."/>
            <person name="Shu S."/>
            <person name="Stevenson D.W."/>
            <person name="Thummler F."/>
            <person name="Tillich M."/>
            <person name="Villarreal Aguilar J.C."/>
            <person name="Widiez T."/>
            <person name="Wong G.K."/>
            <person name="Wymore A."/>
            <person name="Zhang Y."/>
            <person name="Zimmer A.D."/>
            <person name="Quatrano R.S."/>
            <person name="Mayer K.F.X."/>
            <person name="Goodstein D."/>
            <person name="Casacuberta J.M."/>
            <person name="Vandepoele K."/>
            <person name="Reski R."/>
            <person name="Cuming A.C."/>
            <person name="Tuskan G.A."/>
            <person name="Maumus F."/>
            <person name="Salse J."/>
            <person name="Schmutz J."/>
            <person name="Rensing S.A."/>
        </authorList>
    </citation>
    <scope>NUCLEOTIDE SEQUENCE [LARGE SCALE GENOMIC DNA]</scope>
    <source>
        <strain evidence="3 4">cv. Gransden 2004</strain>
    </source>
</reference>
<name>A0A2K1J7F7_PHYPA</name>
<evidence type="ECO:0000313" key="4">
    <source>
        <dbReference type="Proteomes" id="UP000006727"/>
    </source>
</evidence>
<reference evidence="3" key="3">
    <citation type="submission" date="2020-12" db="UniProtKB">
        <authorList>
            <consortium name="EnsemblPlants"/>
        </authorList>
    </citation>
    <scope>IDENTIFICATION</scope>
</reference>
<organism evidence="2">
    <name type="scientific">Physcomitrium patens</name>
    <name type="common">Spreading-leaved earth moss</name>
    <name type="synonym">Physcomitrella patens</name>
    <dbReference type="NCBI Taxonomy" id="3218"/>
    <lineage>
        <taxon>Eukaryota</taxon>
        <taxon>Viridiplantae</taxon>
        <taxon>Streptophyta</taxon>
        <taxon>Embryophyta</taxon>
        <taxon>Bryophyta</taxon>
        <taxon>Bryophytina</taxon>
        <taxon>Bryopsida</taxon>
        <taxon>Funariidae</taxon>
        <taxon>Funariales</taxon>
        <taxon>Funariaceae</taxon>
        <taxon>Physcomitrium</taxon>
    </lineage>
</organism>
<dbReference type="Gramene" id="Pp3c16_6650V3.1">
    <property type="protein sequence ID" value="PAC:32983603.CDS.1"/>
    <property type="gene ID" value="Pp3c16_6650"/>
</dbReference>
<dbReference type="AlphaFoldDB" id="A0A2K1J7F7"/>
<dbReference type="InParanoid" id="A0A2K1J7F7"/>
<feature type="transmembrane region" description="Helical" evidence="1">
    <location>
        <begin position="35"/>
        <end position="54"/>
    </location>
</feature>
<keyword evidence="1" id="KW-0472">Membrane</keyword>